<dbReference type="PROSITE" id="PS00801">
    <property type="entry name" value="TRANSKETOLASE_1"/>
    <property type="match status" value="1"/>
</dbReference>
<keyword evidence="9 18" id="KW-0479">Metal-binding</keyword>
<evidence type="ECO:0000256" key="18">
    <source>
        <dbReference type="PIRSR" id="PIRSR605478-4"/>
    </source>
</evidence>
<feature type="binding site" evidence="18">
    <location>
        <position position="184"/>
    </location>
    <ligand>
        <name>Mg(2+)</name>
        <dbReference type="ChEBI" id="CHEBI:18420"/>
    </ligand>
</feature>
<feature type="binding site" evidence="16">
    <location>
        <position position="499"/>
    </location>
    <ligand>
        <name>substrate</name>
    </ligand>
</feature>
<dbReference type="InterPro" id="IPR009014">
    <property type="entry name" value="Transketo_C/PFOR_II"/>
</dbReference>
<dbReference type="GO" id="GO:0005829">
    <property type="term" value="C:cytosol"/>
    <property type="evidence" value="ECO:0007669"/>
    <property type="project" value="TreeGrafter"/>
</dbReference>
<feature type="binding site" evidence="17">
    <location>
        <position position="185"/>
    </location>
    <ligand>
        <name>thiamine diphosphate</name>
        <dbReference type="ChEBI" id="CHEBI:58937"/>
    </ligand>
</feature>
<evidence type="ECO:0000256" key="12">
    <source>
        <dbReference type="ARBA" id="ARBA00023052"/>
    </source>
</evidence>
<feature type="site" description="Important for catalytic activity" evidence="19">
    <location>
        <position position="290"/>
    </location>
</feature>
<dbReference type="Pfam" id="PF02779">
    <property type="entry name" value="Transket_pyr"/>
    <property type="match status" value="1"/>
</dbReference>
<feature type="site" description="Important for catalytic activity" evidence="19">
    <location>
        <position position="55"/>
    </location>
</feature>
<comment type="cofactor">
    <cofactor evidence="17">
        <name>thiamine diphosphate</name>
        <dbReference type="ChEBI" id="CHEBI:58937"/>
    </cofactor>
    <text evidence="17">Binds 1 thiamine pyrophosphate per subunit. During the reaction, the substrate forms a covalent intermediate with the cofactor.</text>
</comment>
<comment type="cofactor">
    <cofactor evidence="1">
        <name>Ca(2+)</name>
        <dbReference type="ChEBI" id="CHEBI:29108"/>
    </cofactor>
</comment>
<organism evidence="24 25">
    <name type="scientific">Vibrio paracholerae</name>
    <dbReference type="NCBI Taxonomy" id="650003"/>
    <lineage>
        <taxon>Bacteria</taxon>
        <taxon>Pseudomonadati</taxon>
        <taxon>Pseudomonadota</taxon>
        <taxon>Gammaproteobacteria</taxon>
        <taxon>Vibrionales</taxon>
        <taxon>Vibrionaceae</taxon>
        <taxon>Vibrio</taxon>
    </lineage>
</organism>
<evidence type="ECO:0000256" key="3">
    <source>
        <dbReference type="ARBA" id="ARBA00001941"/>
    </source>
</evidence>
<evidence type="ECO:0000256" key="4">
    <source>
        <dbReference type="ARBA" id="ARBA00002931"/>
    </source>
</evidence>
<feature type="binding site" evidence="18">
    <location>
        <position position="214"/>
    </location>
    <ligand>
        <name>Mg(2+)</name>
        <dbReference type="ChEBI" id="CHEBI:18420"/>
    </ligand>
</feature>
<dbReference type="InterPro" id="IPR033247">
    <property type="entry name" value="Transketolase_fam"/>
</dbReference>
<dbReference type="InterPro" id="IPR005475">
    <property type="entry name" value="Transketolase-like_Pyr-bd"/>
</dbReference>
<keyword evidence="21" id="KW-0812">Transmembrane</keyword>
<dbReference type="PROSITE" id="PS00802">
    <property type="entry name" value="TRANSKETOLASE_2"/>
    <property type="match status" value="1"/>
</dbReference>
<evidence type="ECO:0000256" key="13">
    <source>
        <dbReference type="ARBA" id="ARBA00049473"/>
    </source>
</evidence>
<dbReference type="InterPro" id="IPR049557">
    <property type="entry name" value="Transketolase_CS"/>
</dbReference>
<keyword evidence="21" id="KW-1133">Transmembrane helix</keyword>
<reference evidence="25 26" key="1">
    <citation type="submission" date="2018-06" db="EMBL/GenBank/DDBJ databases">
        <title>Draft genome sequences of nine Vibrio sp. clinical isolates from across the United States representing the closest known relative of Vibrio cholerae.</title>
        <authorList>
            <person name="Islam M.T."/>
            <person name="Liang K."/>
            <person name="Im M.S."/>
            <person name="Winkjer J."/>
            <person name="Busby S."/>
            <person name="Batra D."/>
            <person name="Rowe L."/>
            <person name="Tarr C.L."/>
            <person name="Boucher Y."/>
        </authorList>
    </citation>
    <scope>NUCLEOTIDE SEQUENCE [LARGE SCALE GENOMIC DNA]</scope>
    <source>
        <strain evidence="23 26">2016V-1111</strain>
        <strain evidence="24 25">2016V-1114</strain>
    </source>
</reference>
<feature type="binding site" evidence="16">
    <location>
        <position position="491"/>
    </location>
    <ligand>
        <name>substrate</name>
    </ligand>
</feature>
<comment type="cofactor">
    <cofactor evidence="3">
        <name>Co(2+)</name>
        <dbReference type="ChEBI" id="CHEBI:48828"/>
    </cofactor>
</comment>
<dbReference type="Pfam" id="PF22613">
    <property type="entry name" value="Transketolase_C_1"/>
    <property type="match status" value="1"/>
</dbReference>
<keyword evidence="21" id="KW-0472">Membrane</keyword>
<feature type="binding site" evidence="16">
    <location>
        <position position="414"/>
    </location>
    <ligand>
        <name>substrate</name>
    </ligand>
</feature>
<feature type="binding site" evidence="16">
    <location>
        <position position="55"/>
    </location>
    <ligand>
        <name>substrate</name>
    </ligand>
</feature>
<evidence type="ECO:0000256" key="6">
    <source>
        <dbReference type="ARBA" id="ARBA00011738"/>
    </source>
</evidence>
<keyword evidence="11 18" id="KW-0460">Magnesium</keyword>
<name>A0AAX1QV07_9VIBR</name>
<dbReference type="SUPFAM" id="SSF52922">
    <property type="entry name" value="TK C-terminal domain-like"/>
    <property type="match status" value="1"/>
</dbReference>
<evidence type="ECO:0000256" key="9">
    <source>
        <dbReference type="ARBA" id="ARBA00022723"/>
    </source>
</evidence>
<gene>
    <name evidence="24" type="primary">tkt</name>
    <name evidence="23" type="ORF">DLR69_02675</name>
    <name evidence="24" type="ORF">DLR70_05535</name>
</gene>
<dbReference type="GO" id="GO:0046872">
    <property type="term" value="F:metal ion binding"/>
    <property type="evidence" value="ECO:0007669"/>
    <property type="project" value="UniProtKB-KW"/>
</dbReference>
<evidence type="ECO:0000256" key="16">
    <source>
        <dbReference type="PIRSR" id="PIRSR605478-2"/>
    </source>
</evidence>
<accession>A0AAX1QV07</accession>
<keyword evidence="12 17" id="KW-0786">Thiamine pyrophosphate</keyword>
<feature type="binding site" evidence="17">
    <location>
        <begin position="143"/>
        <end position="145"/>
    </location>
    <ligand>
        <name>thiamine diphosphate</name>
        <dbReference type="ChEBI" id="CHEBI:58937"/>
    </ligand>
</feature>
<evidence type="ECO:0000256" key="17">
    <source>
        <dbReference type="PIRSR" id="PIRSR605478-3"/>
    </source>
</evidence>
<dbReference type="EC" id="2.2.1.1" evidence="7 14"/>
<evidence type="ECO:0000256" key="19">
    <source>
        <dbReference type="PIRSR" id="PIRSR605478-5"/>
    </source>
</evidence>
<feature type="binding site" evidence="17">
    <location>
        <position position="467"/>
    </location>
    <ligand>
        <name>thiamine diphosphate</name>
        <dbReference type="ChEBI" id="CHEBI:58937"/>
    </ligand>
</feature>
<evidence type="ECO:0000256" key="21">
    <source>
        <dbReference type="SAM" id="Phobius"/>
    </source>
</evidence>
<dbReference type="Gene3D" id="3.40.50.970">
    <property type="match status" value="2"/>
</dbReference>
<evidence type="ECO:0000256" key="7">
    <source>
        <dbReference type="ARBA" id="ARBA00013152"/>
    </source>
</evidence>
<comment type="function">
    <text evidence="4 20">Catalyzes the transfer of a two-carbon ketol group from a ketose donor to an aldose acceptor, via a covalent intermediate with the cofactor thiamine pyrophosphate.</text>
</comment>
<evidence type="ECO:0000313" key="25">
    <source>
        <dbReference type="Proteomes" id="UP000252427"/>
    </source>
</evidence>
<comment type="cofactor">
    <cofactor evidence="20">
        <name>Mg(2+)</name>
        <dbReference type="ChEBI" id="CHEBI:18420"/>
    </cofactor>
    <cofactor evidence="20">
        <name>Ca(2+)</name>
        <dbReference type="ChEBI" id="CHEBI:29108"/>
    </cofactor>
    <cofactor evidence="20">
        <name>Mn(2+)</name>
        <dbReference type="ChEBI" id="CHEBI:29035"/>
    </cofactor>
    <cofactor evidence="20">
        <name>Co(2+)</name>
        <dbReference type="ChEBI" id="CHEBI:48828"/>
    </cofactor>
    <text evidence="20">Binds 1 Mg(2+) ion per subunit. Can also utilize other divalent metal cations, such as Ca(2+), Mn(2+) and Co(2+).</text>
</comment>
<protein>
    <recommendedName>
        <fullName evidence="7 14">Transketolase</fullName>
        <ecNumber evidence="7 14">2.2.1.1</ecNumber>
    </recommendedName>
</protein>
<comment type="subunit">
    <text evidence="6 20">Homodimer.</text>
</comment>
<evidence type="ECO:0000256" key="20">
    <source>
        <dbReference type="RuleBase" id="RU004996"/>
    </source>
</evidence>
<evidence type="ECO:0000256" key="5">
    <source>
        <dbReference type="ARBA" id="ARBA00007131"/>
    </source>
</evidence>
<feature type="binding site" evidence="17">
    <location>
        <position position="95"/>
    </location>
    <ligand>
        <name>thiamine diphosphate</name>
        <dbReference type="ChEBI" id="CHEBI:58937"/>
    </ligand>
</feature>
<dbReference type="Pfam" id="PF00456">
    <property type="entry name" value="Transketolase_N"/>
    <property type="match status" value="1"/>
</dbReference>
<feature type="binding site" evidence="16">
    <location>
        <position position="550"/>
    </location>
    <ligand>
        <name>substrate</name>
    </ligand>
</feature>
<evidence type="ECO:0000313" key="23">
    <source>
        <dbReference type="EMBL" id="RBM57507.1"/>
    </source>
</evidence>
<dbReference type="CDD" id="cd02012">
    <property type="entry name" value="TPP_TK"/>
    <property type="match status" value="1"/>
</dbReference>
<feature type="binding site" evidence="16">
    <location>
        <position position="290"/>
    </location>
    <ligand>
        <name>substrate</name>
    </ligand>
</feature>
<comment type="caution">
    <text evidence="24">The sequence shown here is derived from an EMBL/GenBank/DDBJ whole genome shotgun (WGS) entry which is preliminary data.</text>
</comment>
<dbReference type="EMBL" id="QKKR01000003">
    <property type="protein sequence ID" value="RBM57507.1"/>
    <property type="molecule type" value="Genomic_DNA"/>
</dbReference>
<dbReference type="InterPro" id="IPR005474">
    <property type="entry name" value="Transketolase_N"/>
</dbReference>
<dbReference type="PANTHER" id="PTHR43522:SF2">
    <property type="entry name" value="TRANSKETOLASE 1-RELATED"/>
    <property type="match status" value="1"/>
</dbReference>
<keyword evidence="26" id="KW-1185">Reference proteome</keyword>
<dbReference type="EMBL" id="QKKS01000006">
    <property type="protein sequence ID" value="RBM83670.1"/>
    <property type="molecule type" value="Genomic_DNA"/>
</dbReference>
<evidence type="ECO:0000259" key="22">
    <source>
        <dbReference type="SMART" id="SM00861"/>
    </source>
</evidence>
<comment type="catalytic activity">
    <reaction evidence="13 20">
        <text>D-sedoheptulose 7-phosphate + D-glyceraldehyde 3-phosphate = aldehydo-D-ribose 5-phosphate + D-xylulose 5-phosphate</text>
        <dbReference type="Rhea" id="RHEA:10508"/>
        <dbReference type="ChEBI" id="CHEBI:57483"/>
        <dbReference type="ChEBI" id="CHEBI:57737"/>
        <dbReference type="ChEBI" id="CHEBI:58273"/>
        <dbReference type="ChEBI" id="CHEBI:59776"/>
        <dbReference type="EC" id="2.2.1.1"/>
    </reaction>
</comment>
<proteinExistence type="inferred from homology"/>
<dbReference type="InterPro" id="IPR029061">
    <property type="entry name" value="THDP-binding"/>
</dbReference>
<dbReference type="SUPFAM" id="SSF52518">
    <property type="entry name" value="Thiamin diphosphate-binding fold (THDP-binding)"/>
    <property type="match status" value="2"/>
</dbReference>
<feature type="transmembrane region" description="Helical" evidence="21">
    <location>
        <begin position="446"/>
        <end position="467"/>
    </location>
</feature>
<feature type="binding site" evidence="17">
    <location>
        <position position="214"/>
    </location>
    <ligand>
        <name>thiamine diphosphate</name>
        <dbReference type="ChEBI" id="CHEBI:58937"/>
    </ligand>
</feature>
<feature type="domain" description="Transketolase-like pyrimidine-binding" evidence="22">
    <location>
        <begin position="384"/>
        <end position="555"/>
    </location>
</feature>
<dbReference type="FunFam" id="3.40.50.970:FF:000003">
    <property type="entry name" value="Transketolase"/>
    <property type="match status" value="1"/>
</dbReference>
<dbReference type="SMART" id="SM00861">
    <property type="entry name" value="Transket_pyr"/>
    <property type="match status" value="1"/>
</dbReference>
<evidence type="ECO:0000256" key="1">
    <source>
        <dbReference type="ARBA" id="ARBA00001913"/>
    </source>
</evidence>
<feature type="binding site" evidence="17">
    <location>
        <position position="290"/>
    </location>
    <ligand>
        <name>thiamine diphosphate</name>
        <dbReference type="ChEBI" id="CHEBI:58937"/>
    </ligand>
</feature>
<feature type="binding site" evidence="18">
    <location>
        <position position="216"/>
    </location>
    <ligand>
        <name>Mg(2+)</name>
        <dbReference type="ChEBI" id="CHEBI:18420"/>
    </ligand>
</feature>
<feature type="binding site" evidence="16">
    <location>
        <position position="387"/>
    </location>
    <ligand>
        <name>substrate</name>
    </ligand>
</feature>
<dbReference type="Gene3D" id="3.40.50.920">
    <property type="match status" value="1"/>
</dbReference>
<evidence type="ECO:0000256" key="10">
    <source>
        <dbReference type="ARBA" id="ARBA00022837"/>
    </source>
</evidence>
<comment type="cofactor">
    <cofactor evidence="18">
        <name>Mg(2+)</name>
        <dbReference type="ChEBI" id="CHEBI:18420"/>
    </cofactor>
    <text evidence="18">Binds 1 Mg(2+) ion per subunit. Can also utilize other divalent metal cations, such as Ca(2+), Mn(2+) and Co(2+).</text>
</comment>
<dbReference type="AlphaFoldDB" id="A0AAX1QV07"/>
<evidence type="ECO:0000313" key="26">
    <source>
        <dbReference type="Proteomes" id="UP000252488"/>
    </source>
</evidence>
<feature type="active site" description="Proton donor" evidence="15">
    <location>
        <position position="441"/>
    </location>
</feature>
<keyword evidence="10 20" id="KW-0106">Calcium</keyword>
<evidence type="ECO:0000256" key="8">
    <source>
        <dbReference type="ARBA" id="ARBA00022679"/>
    </source>
</evidence>
<dbReference type="InterPro" id="IPR055152">
    <property type="entry name" value="Transketolase-like_C_2"/>
</dbReference>
<comment type="cofactor">
    <cofactor evidence="2">
        <name>Mn(2+)</name>
        <dbReference type="ChEBI" id="CHEBI:29035"/>
    </cofactor>
</comment>
<dbReference type="InterPro" id="IPR005478">
    <property type="entry name" value="Transketolase_bac-like"/>
</dbReference>
<comment type="similarity">
    <text evidence="5 20">Belongs to the transketolase family.</text>
</comment>
<dbReference type="GO" id="GO:0004802">
    <property type="term" value="F:transketolase activity"/>
    <property type="evidence" value="ECO:0007669"/>
    <property type="project" value="UniProtKB-UniRule"/>
</dbReference>
<dbReference type="CDD" id="cd07033">
    <property type="entry name" value="TPP_PYR_DXS_TK_like"/>
    <property type="match status" value="1"/>
</dbReference>
<evidence type="ECO:0000256" key="2">
    <source>
        <dbReference type="ARBA" id="ARBA00001936"/>
    </source>
</evidence>
<dbReference type="Proteomes" id="UP000252427">
    <property type="component" value="Unassembled WGS sequence"/>
</dbReference>
<dbReference type="PANTHER" id="PTHR43522">
    <property type="entry name" value="TRANSKETOLASE"/>
    <property type="match status" value="1"/>
</dbReference>
<dbReference type="InterPro" id="IPR020826">
    <property type="entry name" value="Transketolase_BS"/>
</dbReference>
<dbReference type="GO" id="GO:0009052">
    <property type="term" value="P:pentose-phosphate shunt, non-oxidative branch"/>
    <property type="evidence" value="ECO:0007669"/>
    <property type="project" value="UniProtKB-ARBA"/>
</dbReference>
<dbReference type="NCBIfam" id="TIGR00232">
    <property type="entry name" value="tktlase_bact"/>
    <property type="match status" value="1"/>
</dbReference>
<keyword evidence="8 20" id="KW-0808">Transferase</keyword>
<feature type="binding site" evidence="16">
    <location>
        <position position="503"/>
    </location>
    <ligand>
        <name>substrate</name>
    </ligand>
</feature>
<evidence type="ECO:0000313" key="24">
    <source>
        <dbReference type="EMBL" id="RBM83670.1"/>
    </source>
</evidence>
<evidence type="ECO:0000256" key="11">
    <source>
        <dbReference type="ARBA" id="ARBA00022842"/>
    </source>
</evidence>
<evidence type="ECO:0000256" key="15">
    <source>
        <dbReference type="PIRSR" id="PIRSR605478-1"/>
    </source>
</evidence>
<sequence length="694" mass="74756">MQQQGGFATIAATDFPHPFISLTSHLGVDMSSRKQLANAIRALSMDGVQKANSGHPGAPMGMADIAEVLWRSHLNHNPQNPNWADRDRFVLSNGHGSMLIYSLLHLSGYELSIDDLKNFRQLHSKTPGHPEYGYAPGIETTTGPLGQGITNAVGMAIAEKALAAQFNKPGHDIVDHFTYVFMGDGCLMEGISHEACSLAGTLGLGKLIAFWDDNGISIDGHVEGWFSDDTPKRFEAYGWHVIPAVDGHDADAINAAIEAAKAETSRPTLICTKTIIGFGSPNKAGSHDCHGAPLGNDEIKAAREFLGWEYAPFEIPADIYAAWDAKQAGASKEAAWDEKFAAYAKAYPAEAAEYKRRVAGELPANWESATSEIIANLQANPANIASRKASQNALEAFGKLLPEFMGGSADLAPSNLTMWSGSKSLTAEDASGNYIHYGVREFGMTAIINGIALHGGFVPYGATFLMFMEYARNAMRMAALMKVQNIQVYTHDSIGLGEDGPTHQPVEQIASLRMTPNMSTWRPCDQVESAVAWKLAIERKDAPSALIFSRQNLAQQPRSAEQVANIAKGGYILKDCAGQPELILIATGSEVELAVAAYEQLSAEGKAVRVVSMPSTDAFDKQDAAYREAVLPSSVTKRIAIEAGIADFWYKYVGFGGRIIGMTSFGESAPAGELFKLFGFTTENVVKQAKELLA</sequence>
<dbReference type="FunFam" id="3.40.50.970:FF:000004">
    <property type="entry name" value="Transketolase"/>
    <property type="match status" value="1"/>
</dbReference>
<dbReference type="FunFam" id="3.40.50.920:FF:000003">
    <property type="entry name" value="Transketolase"/>
    <property type="match status" value="1"/>
</dbReference>
<dbReference type="Proteomes" id="UP000252488">
    <property type="component" value="Unassembled WGS sequence"/>
</dbReference>
<evidence type="ECO:0000256" key="14">
    <source>
        <dbReference type="NCBIfam" id="TIGR00232"/>
    </source>
</evidence>